<dbReference type="SUPFAM" id="SSF54211">
    <property type="entry name" value="Ribosomal protein S5 domain 2-like"/>
    <property type="match status" value="1"/>
</dbReference>
<dbReference type="Proteomes" id="UP000076532">
    <property type="component" value="Unassembled WGS sequence"/>
</dbReference>
<dbReference type="PANTHER" id="PTHR21569">
    <property type="entry name" value="RIBOSOMAL PROTEIN S9"/>
    <property type="match status" value="1"/>
</dbReference>
<dbReference type="GO" id="GO:0003723">
    <property type="term" value="F:RNA binding"/>
    <property type="evidence" value="ECO:0007669"/>
    <property type="project" value="TreeGrafter"/>
</dbReference>
<dbReference type="EMBL" id="KV417480">
    <property type="protein sequence ID" value="KZP34224.1"/>
    <property type="molecule type" value="Genomic_DNA"/>
</dbReference>
<protein>
    <submittedName>
        <fullName evidence="6">SSU ribosomal protein S9P</fullName>
    </submittedName>
</protein>
<proteinExistence type="inferred from homology"/>
<keyword evidence="2 4" id="KW-0689">Ribosomal protein</keyword>
<evidence type="ECO:0000256" key="1">
    <source>
        <dbReference type="ARBA" id="ARBA00005251"/>
    </source>
</evidence>
<name>A0A166WXU5_9AGAM</name>
<dbReference type="PANTHER" id="PTHR21569:SF1">
    <property type="entry name" value="SMALL RIBOSOMAL SUBUNIT PROTEIN US9M"/>
    <property type="match status" value="1"/>
</dbReference>
<evidence type="ECO:0000256" key="2">
    <source>
        <dbReference type="ARBA" id="ARBA00022980"/>
    </source>
</evidence>
<dbReference type="OrthoDB" id="10254627at2759"/>
<dbReference type="Pfam" id="PF00380">
    <property type="entry name" value="Ribosomal_S9"/>
    <property type="match status" value="1"/>
</dbReference>
<comment type="similarity">
    <text evidence="1 4">Belongs to the universal ribosomal protein uS9 family.</text>
</comment>
<sequence>MNLLRPRLSTLRPALKPSVACRYATTTAPFVPPASMRDMEHRPSRDRDNGREPQQKPLPPTATFYTARASYYDQVVALETSIQYARSALRTLQLIPLPAFARASLPPLTYTWKVKTAMETDMGCSLTMTRYRRLLGMLNELNRYRRIAQTAGCTELDGKMVAILEMYMKRGDGDVKKRNPVKFDEHGRTYTVGRRKTSHARVWIIPAKQVVVAPTEAPSIEEELGLAQPRANKLAVNPSTVLVNNMPLASYFTLPVDREKVIRPLKLAGVLGGYNVFTLVRGGGTTGQSGAVAHGIAKGLAAHEPTIADILKRAKLIRRDPRMVERKKTGLAKARKRYTWVKR</sequence>
<accession>A0A166WXU5</accession>
<dbReference type="InterPro" id="IPR014721">
    <property type="entry name" value="Ribsml_uS5_D2-typ_fold_subgr"/>
</dbReference>
<dbReference type="InterPro" id="IPR020568">
    <property type="entry name" value="Ribosomal_Su5_D2-typ_SF"/>
</dbReference>
<dbReference type="AlphaFoldDB" id="A0A166WXU5"/>
<dbReference type="InterPro" id="IPR000754">
    <property type="entry name" value="Ribosomal_uS9"/>
</dbReference>
<evidence type="ECO:0000313" key="7">
    <source>
        <dbReference type="Proteomes" id="UP000076532"/>
    </source>
</evidence>
<dbReference type="GO" id="GO:0003735">
    <property type="term" value="F:structural constituent of ribosome"/>
    <property type="evidence" value="ECO:0007669"/>
    <property type="project" value="InterPro"/>
</dbReference>
<dbReference type="GO" id="GO:0005763">
    <property type="term" value="C:mitochondrial small ribosomal subunit"/>
    <property type="evidence" value="ECO:0007669"/>
    <property type="project" value="TreeGrafter"/>
</dbReference>
<dbReference type="GO" id="GO:0006412">
    <property type="term" value="P:translation"/>
    <property type="evidence" value="ECO:0007669"/>
    <property type="project" value="InterPro"/>
</dbReference>
<feature type="region of interest" description="Disordered" evidence="5">
    <location>
        <begin position="30"/>
        <end position="61"/>
    </location>
</feature>
<dbReference type="PROSITE" id="PS00360">
    <property type="entry name" value="RIBOSOMAL_S9"/>
    <property type="match status" value="1"/>
</dbReference>
<keyword evidence="7" id="KW-1185">Reference proteome</keyword>
<feature type="compositionally biased region" description="Basic and acidic residues" evidence="5">
    <location>
        <begin position="37"/>
        <end position="54"/>
    </location>
</feature>
<evidence type="ECO:0000256" key="4">
    <source>
        <dbReference type="RuleBase" id="RU003815"/>
    </source>
</evidence>
<gene>
    <name evidence="6" type="ORF">FIBSPDRAFT_923773</name>
</gene>
<dbReference type="InterPro" id="IPR020574">
    <property type="entry name" value="Ribosomal_uS9_CS"/>
</dbReference>
<evidence type="ECO:0000256" key="3">
    <source>
        <dbReference type="ARBA" id="ARBA00023274"/>
    </source>
</evidence>
<dbReference type="STRING" id="436010.A0A166WXU5"/>
<dbReference type="Gene3D" id="3.30.230.10">
    <property type="match status" value="1"/>
</dbReference>
<reference evidence="6 7" key="1">
    <citation type="journal article" date="2016" name="Mol. Biol. Evol.">
        <title>Comparative Genomics of Early-Diverging Mushroom-Forming Fungi Provides Insights into the Origins of Lignocellulose Decay Capabilities.</title>
        <authorList>
            <person name="Nagy L.G."/>
            <person name="Riley R."/>
            <person name="Tritt A."/>
            <person name="Adam C."/>
            <person name="Daum C."/>
            <person name="Floudas D."/>
            <person name="Sun H."/>
            <person name="Yadav J.S."/>
            <person name="Pangilinan J."/>
            <person name="Larsson K.H."/>
            <person name="Matsuura K."/>
            <person name="Barry K."/>
            <person name="Labutti K."/>
            <person name="Kuo R."/>
            <person name="Ohm R.A."/>
            <person name="Bhattacharya S.S."/>
            <person name="Shirouzu T."/>
            <person name="Yoshinaga Y."/>
            <person name="Martin F.M."/>
            <person name="Grigoriev I.V."/>
            <person name="Hibbett D.S."/>
        </authorList>
    </citation>
    <scope>NUCLEOTIDE SEQUENCE [LARGE SCALE GENOMIC DNA]</scope>
    <source>
        <strain evidence="6 7">CBS 109695</strain>
    </source>
</reference>
<keyword evidence="3 4" id="KW-0687">Ribonucleoprotein</keyword>
<evidence type="ECO:0000256" key="5">
    <source>
        <dbReference type="SAM" id="MobiDB-lite"/>
    </source>
</evidence>
<evidence type="ECO:0000313" key="6">
    <source>
        <dbReference type="EMBL" id="KZP34224.1"/>
    </source>
</evidence>
<organism evidence="6 7">
    <name type="scientific">Athelia psychrophila</name>
    <dbReference type="NCBI Taxonomy" id="1759441"/>
    <lineage>
        <taxon>Eukaryota</taxon>
        <taxon>Fungi</taxon>
        <taxon>Dikarya</taxon>
        <taxon>Basidiomycota</taxon>
        <taxon>Agaricomycotina</taxon>
        <taxon>Agaricomycetes</taxon>
        <taxon>Agaricomycetidae</taxon>
        <taxon>Atheliales</taxon>
        <taxon>Atheliaceae</taxon>
        <taxon>Athelia</taxon>
    </lineage>
</organism>